<feature type="transmembrane region" description="Helical" evidence="13">
    <location>
        <begin position="195"/>
        <end position="221"/>
    </location>
</feature>
<evidence type="ECO:0000256" key="8">
    <source>
        <dbReference type="ARBA" id="ARBA00022692"/>
    </source>
</evidence>
<evidence type="ECO:0000256" key="7">
    <source>
        <dbReference type="ARBA" id="ARBA00022519"/>
    </source>
</evidence>
<evidence type="ECO:0000256" key="4">
    <source>
        <dbReference type="ARBA" id="ARBA00016452"/>
    </source>
</evidence>
<dbReference type="NCBIfam" id="TIGR01190">
    <property type="entry name" value="ccmB"/>
    <property type="match status" value="1"/>
</dbReference>
<feature type="transmembrane region" description="Helical" evidence="13">
    <location>
        <begin position="89"/>
        <end position="113"/>
    </location>
</feature>
<dbReference type="PIRSF" id="PIRSF002764">
    <property type="entry name" value="CcmB"/>
    <property type="match status" value="1"/>
</dbReference>
<evidence type="ECO:0000313" key="15">
    <source>
        <dbReference type="Proteomes" id="UP001161409"/>
    </source>
</evidence>
<sequence length="222" mass="23141">MMAGFLGLVRRELLLAFRQGSALTLTLAFFVIAVTLFPLGVGPELNILQRIGPGVLWVGALLSCLLTLDRMFQADFEDGSLDLLMIGRVPVELVVLAKVVSHWLTSILPLILITPLLAVSLNMPFDGIVAMEFALLLGSPALSLIGSVGAGLTVGLRRGGVLLSLMVLPLYIPVLIFGVAAVEAAIAVLPMASHLSLLAAMSLGALVVCPVAAAAALRLAVD</sequence>
<reference evidence="14" key="2">
    <citation type="submission" date="2023-01" db="EMBL/GenBank/DDBJ databases">
        <title>Draft genome sequence of Sneathiella chinensis strain NBRC 103408.</title>
        <authorList>
            <person name="Sun Q."/>
            <person name="Mori K."/>
        </authorList>
    </citation>
    <scope>NUCLEOTIDE SEQUENCE</scope>
    <source>
        <strain evidence="14">NBRC 103408</strain>
    </source>
</reference>
<evidence type="ECO:0000256" key="1">
    <source>
        <dbReference type="ARBA" id="ARBA00002442"/>
    </source>
</evidence>
<feature type="transmembrane region" description="Helical" evidence="13">
    <location>
        <begin position="168"/>
        <end position="189"/>
    </location>
</feature>
<dbReference type="RefSeq" id="WP_169562048.1">
    <property type="nucleotide sequence ID" value="NZ_BSNF01000010.1"/>
</dbReference>
<evidence type="ECO:0000313" key="14">
    <source>
        <dbReference type="EMBL" id="GLQ07816.1"/>
    </source>
</evidence>
<evidence type="ECO:0000256" key="11">
    <source>
        <dbReference type="ARBA" id="ARBA00023136"/>
    </source>
</evidence>
<keyword evidence="9 12" id="KW-0201">Cytochrome c-type biogenesis</keyword>
<evidence type="ECO:0000256" key="6">
    <source>
        <dbReference type="ARBA" id="ARBA00022475"/>
    </source>
</evidence>
<comment type="caution">
    <text evidence="14">The sequence shown here is derived from an EMBL/GenBank/DDBJ whole genome shotgun (WGS) entry which is preliminary data.</text>
</comment>
<protein>
    <recommendedName>
        <fullName evidence="4 12">Heme exporter protein B</fullName>
    </recommendedName>
</protein>
<dbReference type="Proteomes" id="UP001161409">
    <property type="component" value="Unassembled WGS sequence"/>
</dbReference>
<keyword evidence="15" id="KW-1185">Reference proteome</keyword>
<dbReference type="PANTHER" id="PTHR30070:SF1">
    <property type="entry name" value="CYTOCHROME C BIOGENESIS B-RELATED"/>
    <property type="match status" value="1"/>
</dbReference>
<dbReference type="Pfam" id="PF03379">
    <property type="entry name" value="CcmB"/>
    <property type="match status" value="1"/>
</dbReference>
<feature type="transmembrane region" description="Helical" evidence="13">
    <location>
        <begin position="47"/>
        <end position="68"/>
    </location>
</feature>
<keyword evidence="10 13" id="KW-1133">Transmembrane helix</keyword>
<dbReference type="PANTHER" id="PTHR30070">
    <property type="entry name" value="HEME EXPORTER PROTEIN B"/>
    <property type="match status" value="1"/>
</dbReference>
<reference evidence="14" key="1">
    <citation type="journal article" date="2014" name="Int. J. Syst. Evol. Microbiol.">
        <title>Complete genome of a new Firmicutes species belonging to the dominant human colonic microbiota ('Ruminococcus bicirculans') reveals two chromosomes and a selective capacity to utilize plant glucans.</title>
        <authorList>
            <consortium name="NISC Comparative Sequencing Program"/>
            <person name="Wegmann U."/>
            <person name="Louis P."/>
            <person name="Goesmann A."/>
            <person name="Henrissat B."/>
            <person name="Duncan S.H."/>
            <person name="Flint H.J."/>
        </authorList>
    </citation>
    <scope>NUCLEOTIDE SEQUENCE</scope>
    <source>
        <strain evidence="14">NBRC 103408</strain>
    </source>
</reference>
<keyword evidence="8 13" id="KW-0812">Transmembrane</keyword>
<dbReference type="InterPro" id="IPR003544">
    <property type="entry name" value="Cyt_c_biogenesis_CcmB"/>
</dbReference>
<keyword evidence="6 12" id="KW-1003">Cell membrane</keyword>
<proteinExistence type="inferred from homology"/>
<evidence type="ECO:0000256" key="3">
    <source>
        <dbReference type="ARBA" id="ARBA00010544"/>
    </source>
</evidence>
<feature type="transmembrane region" description="Helical" evidence="13">
    <location>
        <begin position="21"/>
        <end position="41"/>
    </location>
</feature>
<organism evidence="14 15">
    <name type="scientific">Sneathiella chinensis</name>
    <dbReference type="NCBI Taxonomy" id="349750"/>
    <lineage>
        <taxon>Bacteria</taxon>
        <taxon>Pseudomonadati</taxon>
        <taxon>Pseudomonadota</taxon>
        <taxon>Alphaproteobacteria</taxon>
        <taxon>Sneathiellales</taxon>
        <taxon>Sneathiellaceae</taxon>
        <taxon>Sneathiella</taxon>
    </lineage>
</organism>
<evidence type="ECO:0000256" key="5">
    <source>
        <dbReference type="ARBA" id="ARBA00022448"/>
    </source>
</evidence>
<feature type="transmembrane region" description="Helical" evidence="13">
    <location>
        <begin position="133"/>
        <end position="156"/>
    </location>
</feature>
<evidence type="ECO:0000256" key="9">
    <source>
        <dbReference type="ARBA" id="ARBA00022748"/>
    </source>
</evidence>
<keyword evidence="7 12" id="KW-0997">Cell inner membrane</keyword>
<comment type="function">
    <text evidence="1 12">Required for the export of heme to the periplasm for the biogenesis of c-type cytochromes.</text>
</comment>
<comment type="subcellular location">
    <subcellularLocation>
        <location evidence="2">Cell inner membrane</location>
        <topology evidence="2">Multi-pass membrane protein</topology>
    </subcellularLocation>
</comment>
<evidence type="ECO:0000256" key="12">
    <source>
        <dbReference type="PIRNR" id="PIRNR002764"/>
    </source>
</evidence>
<keyword evidence="11 12" id="KW-0472">Membrane</keyword>
<accession>A0ABQ5U7P2</accession>
<name>A0ABQ5U7P2_9PROT</name>
<evidence type="ECO:0000256" key="10">
    <source>
        <dbReference type="ARBA" id="ARBA00022989"/>
    </source>
</evidence>
<gene>
    <name evidence="14" type="ORF">GCM10007924_30380</name>
</gene>
<evidence type="ECO:0000256" key="13">
    <source>
        <dbReference type="SAM" id="Phobius"/>
    </source>
</evidence>
<comment type="similarity">
    <text evidence="3 12">Belongs to the CcmB/CycW/HelB family.</text>
</comment>
<dbReference type="PRINTS" id="PR01414">
    <property type="entry name" value="CCMBBIOGNSIS"/>
</dbReference>
<dbReference type="InterPro" id="IPR026031">
    <property type="entry name" value="Cyt_c_CcmB_bac"/>
</dbReference>
<evidence type="ECO:0000256" key="2">
    <source>
        <dbReference type="ARBA" id="ARBA00004429"/>
    </source>
</evidence>
<dbReference type="EMBL" id="BSNF01000010">
    <property type="protein sequence ID" value="GLQ07816.1"/>
    <property type="molecule type" value="Genomic_DNA"/>
</dbReference>
<keyword evidence="5 12" id="KW-0813">Transport</keyword>